<accession>A0AAJ5BFR5</accession>
<comment type="caution">
    <text evidence="1">The sequence shown here is derived from an EMBL/GenBank/DDBJ whole genome shotgun (WGS) entry which is preliminary data.</text>
</comment>
<protein>
    <recommendedName>
        <fullName evidence="3">Flagellar protein FliT</fullName>
    </recommendedName>
</protein>
<sequence length="113" mass="13327">MAGRIWVPKVNEVNEVNAIRELGIELKRVASLHQWVRLLEVDQKVAQLLLTFRQRDDLSPETLEALKRLQQLHLKTIEYCRREQVILESKMRHHRSNREGMAAYASVGFHEEE</sequence>
<proteinExistence type="predicted"/>
<dbReference type="Proteomes" id="UP000226420">
    <property type="component" value="Unassembled WGS sequence"/>
</dbReference>
<organism evidence="1 2">
    <name type="scientific">Pragia fontium DSM 5563 = ATCC 49100</name>
    <dbReference type="NCBI Taxonomy" id="1122977"/>
    <lineage>
        <taxon>Bacteria</taxon>
        <taxon>Pseudomonadati</taxon>
        <taxon>Pseudomonadota</taxon>
        <taxon>Gammaproteobacteria</taxon>
        <taxon>Enterobacterales</taxon>
        <taxon>Budviciaceae</taxon>
        <taxon>Pragia</taxon>
    </lineage>
</organism>
<dbReference type="AlphaFoldDB" id="A0AAJ5BFR5"/>
<name>A0AAJ5BFR5_9GAMM</name>
<evidence type="ECO:0008006" key="3">
    <source>
        <dbReference type="Google" id="ProtNLM"/>
    </source>
</evidence>
<dbReference type="EMBL" id="FOLW01000001">
    <property type="protein sequence ID" value="SFC00745.1"/>
    <property type="molecule type" value="Genomic_DNA"/>
</dbReference>
<evidence type="ECO:0000313" key="1">
    <source>
        <dbReference type="EMBL" id="SFC00745.1"/>
    </source>
</evidence>
<evidence type="ECO:0000313" key="2">
    <source>
        <dbReference type="Proteomes" id="UP000226420"/>
    </source>
</evidence>
<reference evidence="1 2" key="1">
    <citation type="submission" date="2016-10" db="EMBL/GenBank/DDBJ databases">
        <authorList>
            <person name="Varghese N."/>
            <person name="Submissions S."/>
        </authorList>
    </citation>
    <scope>NUCLEOTIDE SEQUENCE [LARGE SCALE GENOMIC DNA]</scope>
    <source>
        <strain evidence="1 2">DSM 5563</strain>
    </source>
</reference>
<gene>
    <name evidence="1" type="ORF">SAMN02745723_101149</name>
</gene>